<dbReference type="InterPro" id="IPR024079">
    <property type="entry name" value="MetalloPept_cat_dom_sf"/>
</dbReference>
<organism evidence="12 13">
    <name type="scientific">Dyella lipolytica</name>
    <dbReference type="NCBI Taxonomy" id="1867835"/>
    <lineage>
        <taxon>Bacteria</taxon>
        <taxon>Pseudomonadati</taxon>
        <taxon>Pseudomonadota</taxon>
        <taxon>Gammaproteobacteria</taxon>
        <taxon>Lysobacterales</taxon>
        <taxon>Rhodanobacteraceae</taxon>
        <taxon>Dyella</taxon>
    </lineage>
</organism>
<evidence type="ECO:0000256" key="2">
    <source>
        <dbReference type="ARBA" id="ARBA00022670"/>
    </source>
</evidence>
<dbReference type="EMBL" id="JADIKG010000008">
    <property type="protein sequence ID" value="MFK2872070.1"/>
    <property type="molecule type" value="Genomic_DNA"/>
</dbReference>
<dbReference type="SUPFAM" id="SSF55486">
    <property type="entry name" value="Metalloproteases ('zincins'), catalytic domain"/>
    <property type="match status" value="1"/>
</dbReference>
<evidence type="ECO:0000256" key="5">
    <source>
        <dbReference type="ARBA" id="ARBA00022833"/>
    </source>
</evidence>
<keyword evidence="6 9" id="KW-0482">Metalloprotease</keyword>
<keyword evidence="13" id="KW-1185">Reference proteome</keyword>
<dbReference type="RefSeq" id="WP_284395238.1">
    <property type="nucleotide sequence ID" value="NZ_BSNQ01000002.1"/>
</dbReference>
<comment type="cofactor">
    <cofactor evidence="9">
        <name>Zn(2+)</name>
        <dbReference type="ChEBI" id="CHEBI:29105"/>
    </cofactor>
    <text evidence="9">Binds 1 zinc ion.</text>
</comment>
<evidence type="ECO:0000256" key="9">
    <source>
        <dbReference type="RuleBase" id="RU003435"/>
    </source>
</evidence>
<dbReference type="Pfam" id="PF01432">
    <property type="entry name" value="Peptidase_M3"/>
    <property type="match status" value="1"/>
</dbReference>
<evidence type="ECO:0000256" key="8">
    <source>
        <dbReference type="ARBA" id="ARBA00026100"/>
    </source>
</evidence>
<dbReference type="InterPro" id="IPR045666">
    <property type="entry name" value="OpdA_N"/>
</dbReference>
<feature type="domain" description="Oligopeptidase A N-terminal" evidence="11">
    <location>
        <begin position="49"/>
        <end position="150"/>
    </location>
</feature>
<evidence type="ECO:0000313" key="13">
    <source>
        <dbReference type="Proteomes" id="UP001620405"/>
    </source>
</evidence>
<comment type="catalytic activity">
    <reaction evidence="7">
        <text>Hydrolysis of oligopeptides, with broad specificity. Gly or Ala commonly occur as P1 or P1' residues, but more distant residues are also important, as is shown by the fact that Z-Gly-Pro-Gly-|-Gly-Pro-Ala is cleaved, but not Z-(Gly)(5).</text>
        <dbReference type="EC" id="3.4.24.70"/>
    </reaction>
</comment>
<dbReference type="PANTHER" id="PTHR43660:SF1">
    <property type="entry name" value="DIPEPTIDYL CARBOXYPEPTIDASE"/>
    <property type="match status" value="1"/>
</dbReference>
<accession>A0ABW8IRI8</accession>
<keyword evidence="2 9" id="KW-0645">Protease</keyword>
<dbReference type="EC" id="3.4.24.70" evidence="8"/>
<evidence type="ECO:0000256" key="4">
    <source>
        <dbReference type="ARBA" id="ARBA00022801"/>
    </source>
</evidence>
<dbReference type="Pfam" id="PF19310">
    <property type="entry name" value="TOP_N"/>
    <property type="match status" value="1"/>
</dbReference>
<dbReference type="Gene3D" id="1.10.1370.10">
    <property type="entry name" value="Neurolysin, domain 3"/>
    <property type="match status" value="1"/>
</dbReference>
<comment type="caution">
    <text evidence="12">The sequence shown here is derived from an EMBL/GenBank/DDBJ whole genome shotgun (WGS) entry which is preliminary data.</text>
</comment>
<name>A0ABW8IRI8_9GAMM</name>
<evidence type="ECO:0000256" key="6">
    <source>
        <dbReference type="ARBA" id="ARBA00023049"/>
    </source>
</evidence>
<keyword evidence="4 9" id="KW-0378">Hydrolase</keyword>
<evidence type="ECO:0000313" key="12">
    <source>
        <dbReference type="EMBL" id="MFK2872070.1"/>
    </source>
</evidence>
<evidence type="ECO:0000259" key="11">
    <source>
        <dbReference type="Pfam" id="PF19310"/>
    </source>
</evidence>
<gene>
    <name evidence="12" type="ORF">ISP13_00895</name>
</gene>
<evidence type="ECO:0000256" key="7">
    <source>
        <dbReference type="ARBA" id="ARBA00024603"/>
    </source>
</evidence>
<dbReference type="InterPro" id="IPR045090">
    <property type="entry name" value="Pept_M3A_M3B"/>
</dbReference>
<dbReference type="PANTHER" id="PTHR43660">
    <property type="entry name" value="DIPEPTIDYL CARBOXYPEPTIDASE"/>
    <property type="match status" value="1"/>
</dbReference>
<feature type="domain" description="Peptidase M3A/M3B catalytic" evidence="10">
    <location>
        <begin position="224"/>
        <end position="683"/>
    </location>
</feature>
<reference evidence="12 13" key="1">
    <citation type="submission" date="2020-10" db="EMBL/GenBank/DDBJ databases">
        <title>Phylogeny of dyella-like bacteria.</title>
        <authorList>
            <person name="Fu J."/>
        </authorList>
    </citation>
    <scope>NUCLEOTIDE SEQUENCE [LARGE SCALE GENOMIC DNA]</scope>
    <source>
        <strain evidence="12 13">DHOB07</strain>
    </source>
</reference>
<evidence type="ECO:0000256" key="1">
    <source>
        <dbReference type="ARBA" id="ARBA00006040"/>
    </source>
</evidence>
<dbReference type="Gene3D" id="1.10.1370.40">
    <property type="match status" value="1"/>
</dbReference>
<evidence type="ECO:0000256" key="3">
    <source>
        <dbReference type="ARBA" id="ARBA00022723"/>
    </source>
</evidence>
<proteinExistence type="inferred from homology"/>
<keyword evidence="3 9" id="KW-0479">Metal-binding</keyword>
<evidence type="ECO:0000259" key="10">
    <source>
        <dbReference type="Pfam" id="PF01432"/>
    </source>
</evidence>
<sequence length="685" mass="76295">MNQDNPLLADTALPAFSQIEPEQVTPAIDALLADSRAGIAVLTAPGAPRDFASVMLPQERLDQRIAQAWSPVSHLHSVADSEALRKVYGPAEEKLTDHAIEVGQNRDLYAVVQAVADAPEFARLSRAQRALVEHALRDFKLSGVALEEPARSRFREIGVELSKLSTEFSNAVLDATDAWRQHITDERDLAGIPESGRAVLHQYAKEQGLDGYLVTLKQPSVQAVMTYADNRQLRERVYWAYQTRASDQGPNADKYDNTARIERIMALRHEAAQLLGFANAAEESLATKMATASSDVLTFLRDLAARAKPVAQKELATLRDFASTELQLDNLESWDVAYASEKLRQKQYALDEEQLKPYFPLPAVIDGLFGLVHRLYGITLNPRDGVDVWHPDVRYYDVTDADGRVFAGAYIDLYARSGKRGGAWMDVCRARFDDGEQLQLPVAFLTCNFAPPTEGRPALLTHDDALTLFHEFGHGFHHLLTEVPLPSVGGIDGVEWDAVELPSQFMENFGWNREALDLFAKHWETGEPLPEALFDRMLAARHFHAGLFLVRQLEFALFDFLLHLEYDPAKGARTLEVLEEARREVAVLHPPAWQRFPHAFSHIFAGGYAAGYYSYLWAELLSADAFGAFEERAASGNSVIDAAIGERFRREILAVGASRPALESFVAFRGRKPEPEALLRSHGLA</sequence>
<dbReference type="Gene3D" id="3.40.390.10">
    <property type="entry name" value="Collagenase (Catalytic Domain)"/>
    <property type="match status" value="1"/>
</dbReference>
<dbReference type="CDD" id="cd06456">
    <property type="entry name" value="M3A_DCP"/>
    <property type="match status" value="1"/>
</dbReference>
<dbReference type="InterPro" id="IPR034005">
    <property type="entry name" value="M3A_DCP"/>
</dbReference>
<protein>
    <recommendedName>
        <fullName evidence="8">oligopeptidase A</fullName>
        <ecNumber evidence="8">3.4.24.70</ecNumber>
    </recommendedName>
</protein>
<dbReference type="Proteomes" id="UP001620405">
    <property type="component" value="Unassembled WGS sequence"/>
</dbReference>
<dbReference type="InterPro" id="IPR001567">
    <property type="entry name" value="Pept_M3A_M3B_dom"/>
</dbReference>
<keyword evidence="5 9" id="KW-0862">Zinc</keyword>
<dbReference type="InterPro" id="IPR024077">
    <property type="entry name" value="Neurolysin/TOP_dom2"/>
</dbReference>
<comment type="similarity">
    <text evidence="1 9">Belongs to the peptidase M3 family.</text>
</comment>